<accession>A0ACC0VXR3</accession>
<evidence type="ECO:0000313" key="2">
    <source>
        <dbReference type="Proteomes" id="UP001163321"/>
    </source>
</evidence>
<reference evidence="1 2" key="1">
    <citation type="journal article" date="2022" name="bioRxiv">
        <title>The genome of the oomycete Peronosclerospora sorghi, a cosmopolitan pathogen of maize and sorghum, is inflated with dispersed pseudogenes.</title>
        <authorList>
            <person name="Fletcher K."/>
            <person name="Martin F."/>
            <person name="Isakeit T."/>
            <person name="Cavanaugh K."/>
            <person name="Magill C."/>
            <person name="Michelmore R."/>
        </authorList>
    </citation>
    <scope>NUCLEOTIDE SEQUENCE [LARGE SCALE GENOMIC DNA]</scope>
    <source>
        <strain evidence="1">P6</strain>
    </source>
</reference>
<gene>
    <name evidence="1" type="ORF">PsorP6_010871</name>
</gene>
<proteinExistence type="predicted"/>
<name>A0ACC0VXR3_9STRA</name>
<evidence type="ECO:0000313" key="1">
    <source>
        <dbReference type="EMBL" id="KAI9910715.1"/>
    </source>
</evidence>
<sequence length="491" mass="58032">MVTIRSTVHGDTASRNLKGSSPSSPATDSWKEERMELPAPSKKMLSWFRKNPDATKKVPTVSKWDFERILDDKVRMDPKGTWLQEFIKRFKAIKVEGDVKYATWIYSLTLRRKETIHLSAYMNENVSEYEAKRLRRIAENRLRLQDLNLPTLSENPSSSVKCAKRKREVKENSPEPPRRSSRHRQKQNLENELQQNSEPQIEWQGLEKVDKNEQIQGKHVETMLKHKWKQDAETLEVETKGAKWDQEAQAQEVKSSDWRLRRKLQAREEKRQRTLKRREERRARRLKEMKQLIKIKKRERKRRKKQKEDAKLAREVQKELERQQRVEDREQMREEDRLARQVAKQRVNDAKQHQLQQKYAGWNQNLEEIFKARRNMTRKREHEGNQTMYPVQRLNDLPFVRISDSMEASASKPLVLTPLLRVDVDLFHAFSLGKQFLPPGKKSALQGLCPGGYTLEFDDNPISLDQNKVEIVSNSSVHGIFMAHPFRFAIS</sequence>
<dbReference type="Proteomes" id="UP001163321">
    <property type="component" value="Chromosome 6"/>
</dbReference>
<organism evidence="1 2">
    <name type="scientific">Peronosclerospora sorghi</name>
    <dbReference type="NCBI Taxonomy" id="230839"/>
    <lineage>
        <taxon>Eukaryota</taxon>
        <taxon>Sar</taxon>
        <taxon>Stramenopiles</taxon>
        <taxon>Oomycota</taxon>
        <taxon>Peronosporomycetes</taxon>
        <taxon>Peronosporales</taxon>
        <taxon>Peronosporaceae</taxon>
        <taxon>Peronosclerospora</taxon>
    </lineage>
</organism>
<keyword evidence="2" id="KW-1185">Reference proteome</keyword>
<comment type="caution">
    <text evidence="1">The sequence shown here is derived from an EMBL/GenBank/DDBJ whole genome shotgun (WGS) entry which is preliminary data.</text>
</comment>
<protein>
    <submittedName>
        <fullName evidence="1">Uncharacterized protein</fullName>
    </submittedName>
</protein>
<dbReference type="EMBL" id="CM047585">
    <property type="protein sequence ID" value="KAI9910715.1"/>
    <property type="molecule type" value="Genomic_DNA"/>
</dbReference>